<dbReference type="Proteomes" id="UP001374584">
    <property type="component" value="Unassembled WGS sequence"/>
</dbReference>
<evidence type="ECO:0000313" key="2">
    <source>
        <dbReference type="Proteomes" id="UP001374584"/>
    </source>
</evidence>
<gene>
    <name evidence="1" type="ORF">VNO80_14479</name>
</gene>
<organism evidence="1 2">
    <name type="scientific">Phaseolus coccineus</name>
    <name type="common">Scarlet runner bean</name>
    <name type="synonym">Phaseolus multiflorus</name>
    <dbReference type="NCBI Taxonomy" id="3886"/>
    <lineage>
        <taxon>Eukaryota</taxon>
        <taxon>Viridiplantae</taxon>
        <taxon>Streptophyta</taxon>
        <taxon>Embryophyta</taxon>
        <taxon>Tracheophyta</taxon>
        <taxon>Spermatophyta</taxon>
        <taxon>Magnoliopsida</taxon>
        <taxon>eudicotyledons</taxon>
        <taxon>Gunneridae</taxon>
        <taxon>Pentapetalae</taxon>
        <taxon>rosids</taxon>
        <taxon>fabids</taxon>
        <taxon>Fabales</taxon>
        <taxon>Fabaceae</taxon>
        <taxon>Papilionoideae</taxon>
        <taxon>50 kb inversion clade</taxon>
        <taxon>NPAAA clade</taxon>
        <taxon>indigoferoid/millettioid clade</taxon>
        <taxon>Phaseoleae</taxon>
        <taxon>Phaseolus</taxon>
    </lineage>
</organism>
<sequence length="107" mass="12461">MDPHIVLTHFCYSILEAPKQIICGFHETVPLLHLHAIALKQHSHRQMLLPLQRQQRCEALHQFYRSEPRSIHAPQAQFAPLYTLKAMLLYQPSGFHPSRQLSVGEMR</sequence>
<reference evidence="1 2" key="1">
    <citation type="submission" date="2024-01" db="EMBL/GenBank/DDBJ databases">
        <title>The genomes of 5 underutilized Papilionoideae crops provide insights into root nodulation and disease resistanc.</title>
        <authorList>
            <person name="Jiang F."/>
        </authorList>
    </citation>
    <scope>NUCLEOTIDE SEQUENCE [LARGE SCALE GENOMIC DNA]</scope>
    <source>
        <strain evidence="1">JINMINGXINNONG_FW02</strain>
        <tissue evidence="1">Leaves</tissue>
    </source>
</reference>
<name>A0AAN9MII0_PHACN</name>
<proteinExistence type="predicted"/>
<protein>
    <submittedName>
        <fullName evidence="1">Uncharacterized protein</fullName>
    </submittedName>
</protein>
<keyword evidence="2" id="KW-1185">Reference proteome</keyword>
<evidence type="ECO:0000313" key="1">
    <source>
        <dbReference type="EMBL" id="KAK7355229.1"/>
    </source>
</evidence>
<dbReference type="EMBL" id="JAYMYR010000006">
    <property type="protein sequence ID" value="KAK7355229.1"/>
    <property type="molecule type" value="Genomic_DNA"/>
</dbReference>
<dbReference type="AlphaFoldDB" id="A0AAN9MII0"/>
<accession>A0AAN9MII0</accession>
<comment type="caution">
    <text evidence="1">The sequence shown here is derived from an EMBL/GenBank/DDBJ whole genome shotgun (WGS) entry which is preliminary data.</text>
</comment>